<keyword evidence="2" id="KW-1185">Reference proteome</keyword>
<gene>
    <name evidence="1" type="ORF">K504DRAFT_458251</name>
</gene>
<protein>
    <submittedName>
        <fullName evidence="1">Uncharacterized protein</fullName>
    </submittedName>
</protein>
<reference evidence="1" key="1">
    <citation type="journal article" date="2020" name="Stud. Mycol.">
        <title>101 Dothideomycetes genomes: a test case for predicting lifestyles and emergence of pathogens.</title>
        <authorList>
            <person name="Haridas S."/>
            <person name="Albert R."/>
            <person name="Binder M."/>
            <person name="Bloem J."/>
            <person name="Labutti K."/>
            <person name="Salamov A."/>
            <person name="Andreopoulos B."/>
            <person name="Baker S."/>
            <person name="Barry K."/>
            <person name="Bills G."/>
            <person name="Bluhm B."/>
            <person name="Cannon C."/>
            <person name="Castanera R."/>
            <person name="Culley D."/>
            <person name="Daum C."/>
            <person name="Ezra D."/>
            <person name="Gonzalez J."/>
            <person name="Henrissat B."/>
            <person name="Kuo A."/>
            <person name="Liang C."/>
            <person name="Lipzen A."/>
            <person name="Lutzoni F."/>
            <person name="Magnuson J."/>
            <person name="Mondo S."/>
            <person name="Nolan M."/>
            <person name="Ohm R."/>
            <person name="Pangilinan J."/>
            <person name="Park H.-J."/>
            <person name="Ramirez L."/>
            <person name="Alfaro M."/>
            <person name="Sun H."/>
            <person name="Tritt A."/>
            <person name="Yoshinaga Y."/>
            <person name="Zwiers L.-H."/>
            <person name="Turgeon B."/>
            <person name="Goodwin S."/>
            <person name="Spatafora J."/>
            <person name="Crous P."/>
            <person name="Grigoriev I."/>
        </authorList>
    </citation>
    <scope>NUCLEOTIDE SEQUENCE</scope>
    <source>
        <strain evidence="1">CBS 279.74</strain>
    </source>
</reference>
<dbReference type="OrthoDB" id="4156665at2759"/>
<evidence type="ECO:0000313" key="1">
    <source>
        <dbReference type="EMBL" id="KAF2707767.1"/>
    </source>
</evidence>
<evidence type="ECO:0000313" key="2">
    <source>
        <dbReference type="Proteomes" id="UP000799428"/>
    </source>
</evidence>
<dbReference type="EMBL" id="MU005773">
    <property type="protein sequence ID" value="KAF2707767.1"/>
    <property type="molecule type" value="Genomic_DNA"/>
</dbReference>
<accession>A0A6G1K5W9</accession>
<name>A0A6G1K5W9_9PLEO</name>
<organism evidence="1 2">
    <name type="scientific">Pleomassaria siparia CBS 279.74</name>
    <dbReference type="NCBI Taxonomy" id="1314801"/>
    <lineage>
        <taxon>Eukaryota</taxon>
        <taxon>Fungi</taxon>
        <taxon>Dikarya</taxon>
        <taxon>Ascomycota</taxon>
        <taxon>Pezizomycotina</taxon>
        <taxon>Dothideomycetes</taxon>
        <taxon>Pleosporomycetidae</taxon>
        <taxon>Pleosporales</taxon>
        <taxon>Pleomassariaceae</taxon>
        <taxon>Pleomassaria</taxon>
    </lineage>
</organism>
<sequence>MALATRNPALAEKISQMRLNIAPIVHVKSGNPPPQFPSTMLELFLLTEDQLDAMARYYSQITPSVLTYSYPQTMDWNRPFLTRPQEGDNVPEGCGFSDYERLRIKMRMFAKFCGFQGAETPTWEYERQFEILRARIDRTIEEEERVLEAACKFFPGSTLP</sequence>
<dbReference type="Proteomes" id="UP000799428">
    <property type="component" value="Unassembled WGS sequence"/>
</dbReference>
<proteinExistence type="predicted"/>
<dbReference type="AlphaFoldDB" id="A0A6G1K5W9"/>